<dbReference type="PANTHER" id="PTHR34071:SF2">
    <property type="entry name" value="FLAVIN-NUCLEOTIDE-BINDING PROTEIN"/>
    <property type="match status" value="1"/>
</dbReference>
<dbReference type="EMBL" id="JBBMEJ010000003">
    <property type="protein sequence ID" value="MEQ2370028.1"/>
    <property type="molecule type" value="Genomic_DNA"/>
</dbReference>
<sequence>MRRKEREVTDKEEIRQILENGQVIRIAMNNGEYPYILPVNYGYEMENERITLFFHGAKEGTKYEILEKDAHVSVETDCEHRFIPPTGEEGCTASYAYASVIGQGTASEVSGVEKENALIHILEHYGVKQPKMNPAYVEKTRVFKIELEKYTAKHRR</sequence>
<evidence type="ECO:0000313" key="2">
    <source>
        <dbReference type="Proteomes" id="UP001473063"/>
    </source>
</evidence>
<dbReference type="RefSeq" id="WP_349056085.1">
    <property type="nucleotide sequence ID" value="NZ_JBBMEJ010000003.1"/>
</dbReference>
<gene>
    <name evidence="1" type="ORF">WMO28_03550</name>
</gene>
<dbReference type="InterPro" id="IPR024747">
    <property type="entry name" value="Pyridox_Oxase-rel"/>
</dbReference>
<dbReference type="PANTHER" id="PTHR34071">
    <property type="entry name" value="5-NITROIMIDAZOLE ANTIBIOTICS RESISTANCE PROTEIN, NIMA-FAMILY-RELATED PROTEIN-RELATED"/>
    <property type="match status" value="1"/>
</dbReference>
<organism evidence="1 2">
    <name type="scientific">Blautia aquisgranensis</name>
    <dbReference type="NCBI Taxonomy" id="3133153"/>
    <lineage>
        <taxon>Bacteria</taxon>
        <taxon>Bacillati</taxon>
        <taxon>Bacillota</taxon>
        <taxon>Clostridia</taxon>
        <taxon>Lachnospirales</taxon>
        <taxon>Lachnospiraceae</taxon>
        <taxon>Blautia</taxon>
    </lineage>
</organism>
<proteinExistence type="predicted"/>
<evidence type="ECO:0000313" key="1">
    <source>
        <dbReference type="EMBL" id="MEQ2370028.1"/>
    </source>
</evidence>
<keyword evidence="2" id="KW-1185">Reference proteome</keyword>
<dbReference type="Proteomes" id="UP001473063">
    <property type="component" value="Unassembled WGS sequence"/>
</dbReference>
<name>A0ABV1BFJ2_9FIRM</name>
<reference evidence="1 2" key="1">
    <citation type="submission" date="2024-03" db="EMBL/GenBank/DDBJ databases">
        <title>Human intestinal bacterial collection.</title>
        <authorList>
            <person name="Pauvert C."/>
            <person name="Hitch T.C.A."/>
            <person name="Clavel T."/>
        </authorList>
    </citation>
    <scope>NUCLEOTIDE SEQUENCE [LARGE SCALE GENOMIC DNA]</scope>
    <source>
        <strain evidence="1 2">CLA-JM-H16</strain>
    </source>
</reference>
<dbReference type="Gene3D" id="2.30.110.10">
    <property type="entry name" value="Electron Transport, Fmn-binding Protein, Chain A"/>
    <property type="match status" value="1"/>
</dbReference>
<protein>
    <submittedName>
        <fullName evidence="1">Pyridoxamine 5'-phosphate oxidase family protein</fullName>
    </submittedName>
</protein>
<dbReference type="SUPFAM" id="SSF50475">
    <property type="entry name" value="FMN-binding split barrel"/>
    <property type="match status" value="1"/>
</dbReference>
<accession>A0ABV1BFJ2</accession>
<dbReference type="InterPro" id="IPR012349">
    <property type="entry name" value="Split_barrel_FMN-bd"/>
</dbReference>
<comment type="caution">
    <text evidence="1">The sequence shown here is derived from an EMBL/GenBank/DDBJ whole genome shotgun (WGS) entry which is preliminary data.</text>
</comment>
<dbReference type="Pfam" id="PF12900">
    <property type="entry name" value="Pyridox_ox_2"/>
    <property type="match status" value="1"/>
</dbReference>